<dbReference type="Gene3D" id="3.90.1200.10">
    <property type="match status" value="1"/>
</dbReference>
<organism evidence="2 3">
    <name type="scientific">Enterococcus thailandicus</name>
    <dbReference type="NCBI Taxonomy" id="417368"/>
    <lineage>
        <taxon>Bacteria</taxon>
        <taxon>Bacillati</taxon>
        <taxon>Bacillota</taxon>
        <taxon>Bacilli</taxon>
        <taxon>Lactobacillales</taxon>
        <taxon>Enterococcaceae</taxon>
        <taxon>Enterococcus</taxon>
    </lineage>
</organism>
<dbReference type="AlphaFoldDB" id="A0A510WJ94"/>
<dbReference type="SUPFAM" id="SSF56112">
    <property type="entry name" value="Protein kinase-like (PK-like)"/>
    <property type="match status" value="1"/>
</dbReference>
<dbReference type="InterPro" id="IPR011009">
    <property type="entry name" value="Kinase-like_dom_sf"/>
</dbReference>
<keyword evidence="2" id="KW-0418">Kinase</keyword>
<sequence length="264" mass="30861">MGESMMEFQLDQEWRLRPIKGDTGKTYIGMRDEDKVFIKRNTTPMLAALSREGITPKLVWTKRTGNGDTLTAQEWLDGRLLTTAEIGQRNDVIDVLYHLHHSESLKTMLNRIGGRVVTPETMLKKYNQELPEILKKNQFIQLVHQFLSQQVPHTDKKDFAVVHGDVNHRNWLVCKNYLYLVDWDSIMFADPAVDIGTILGNYVPLSNWNQWLISYGIRPTNEVLEKLHWYAVMNLLQEITRYCLRGDDRRMNEEILQLKRIFSG</sequence>
<feature type="domain" description="Aminoglycoside phosphotransferase" evidence="1">
    <location>
        <begin position="45"/>
        <end position="217"/>
    </location>
</feature>
<dbReference type="EMBL" id="BJUG01000011">
    <property type="protein sequence ID" value="GEK37765.1"/>
    <property type="molecule type" value="Genomic_DNA"/>
</dbReference>
<keyword evidence="2" id="KW-0808">Transferase</keyword>
<dbReference type="Pfam" id="PF01636">
    <property type="entry name" value="APH"/>
    <property type="match status" value="1"/>
</dbReference>
<gene>
    <name evidence="2" type="ORF">ETH01_20520</name>
</gene>
<reference evidence="2 3" key="1">
    <citation type="submission" date="2019-07" db="EMBL/GenBank/DDBJ databases">
        <title>Whole genome shotgun sequence of Enterococcus thailandicus NBRC 101867.</title>
        <authorList>
            <person name="Hosoyama A."/>
            <person name="Uohara A."/>
            <person name="Ohji S."/>
            <person name="Ichikawa N."/>
        </authorList>
    </citation>
    <scope>NUCLEOTIDE SEQUENCE [LARGE SCALE GENOMIC DNA]</scope>
    <source>
        <strain evidence="2 3">NBRC 101867</strain>
    </source>
</reference>
<comment type="caution">
    <text evidence="2">The sequence shown here is derived from an EMBL/GenBank/DDBJ whole genome shotgun (WGS) entry which is preliminary data.</text>
</comment>
<proteinExistence type="predicted"/>
<dbReference type="PANTHER" id="PTHR40086">
    <property type="entry name" value="PHOSPHOTRANSFERASE YTMP-RELATED"/>
    <property type="match status" value="1"/>
</dbReference>
<protein>
    <submittedName>
        <fullName evidence="2">Protein kinase</fullName>
    </submittedName>
</protein>
<dbReference type="Proteomes" id="UP000321361">
    <property type="component" value="Unassembled WGS sequence"/>
</dbReference>
<evidence type="ECO:0000259" key="1">
    <source>
        <dbReference type="Pfam" id="PF01636"/>
    </source>
</evidence>
<evidence type="ECO:0000313" key="2">
    <source>
        <dbReference type="EMBL" id="GEK37765.1"/>
    </source>
</evidence>
<dbReference type="GO" id="GO:0016301">
    <property type="term" value="F:kinase activity"/>
    <property type="evidence" value="ECO:0007669"/>
    <property type="project" value="UniProtKB-KW"/>
</dbReference>
<dbReference type="PANTHER" id="PTHR40086:SF1">
    <property type="entry name" value="CELL CYCLE REGULATOR CCRZ"/>
    <property type="match status" value="1"/>
</dbReference>
<dbReference type="InterPro" id="IPR052077">
    <property type="entry name" value="CcrZ_PhaseVar_Mediator"/>
</dbReference>
<name>A0A510WJ94_ENTTH</name>
<accession>A0A510WJ94</accession>
<evidence type="ECO:0000313" key="3">
    <source>
        <dbReference type="Proteomes" id="UP000321361"/>
    </source>
</evidence>
<dbReference type="InterPro" id="IPR002575">
    <property type="entry name" value="Aminoglycoside_PTrfase"/>
</dbReference>